<reference evidence="5" key="2">
    <citation type="journal article" date="2018" name="Environ. Sci. Technol.">
        <title>The Toxicogenome of Hyalella azteca: A Model for Sediment Ecotoxicology and Evolutionary Toxicology.</title>
        <authorList>
            <person name="Poynton H.C."/>
            <person name="Hasenbein S."/>
            <person name="Benoit J.B."/>
            <person name="Sepulveda M.S."/>
            <person name="Poelchau M.F."/>
            <person name="Hughes D.S.T."/>
            <person name="Murali S.C."/>
            <person name="Chen S."/>
            <person name="Glastad K.M."/>
            <person name="Goodisman M.A.D."/>
            <person name="Werren J.H."/>
            <person name="Vineis J.H."/>
            <person name="Bowen J.L."/>
            <person name="Friedrich M."/>
            <person name="Jones J."/>
            <person name="Robertson H.M."/>
            <person name="Feyereisen R."/>
            <person name="Mechler-Hickson A."/>
            <person name="Mathers N."/>
            <person name="Lee C.E."/>
            <person name="Colbourne J.K."/>
            <person name="Biales A."/>
            <person name="Johnston J.S."/>
            <person name="Wellborn G.A."/>
            <person name="Rosendale A.J."/>
            <person name="Cridge A.G."/>
            <person name="Munoz-Torres M.C."/>
            <person name="Bain P.A."/>
            <person name="Manny A.R."/>
            <person name="Major K.M."/>
            <person name="Lambert F.N."/>
            <person name="Vulpe C.D."/>
            <person name="Tuck P."/>
            <person name="Blalock B.J."/>
            <person name="Lin Y.Y."/>
            <person name="Smith M.E."/>
            <person name="Ochoa-Acuna H."/>
            <person name="Chen M.M."/>
            <person name="Childers C.P."/>
            <person name="Qu J."/>
            <person name="Dugan S."/>
            <person name="Lee S.L."/>
            <person name="Chao H."/>
            <person name="Dinh H."/>
            <person name="Han Y."/>
            <person name="Doddapaneni H."/>
            <person name="Worley K.C."/>
            <person name="Muzny D.M."/>
            <person name="Gibbs R.A."/>
            <person name="Richards S."/>
        </authorList>
    </citation>
    <scope>NUCLEOTIDE SEQUENCE</scope>
    <source>
        <strain evidence="5">HAZT.00-mixed</strain>
        <tissue evidence="5">Whole organism</tissue>
    </source>
</reference>
<reference evidence="5" key="3">
    <citation type="submission" date="2019-06" db="EMBL/GenBank/DDBJ databases">
        <authorList>
            <person name="Poynton C."/>
            <person name="Hasenbein S."/>
            <person name="Benoit J.B."/>
            <person name="Sepulveda M.S."/>
            <person name="Poelchau M.F."/>
            <person name="Murali S.C."/>
            <person name="Chen S."/>
            <person name="Glastad K.M."/>
            <person name="Werren J.H."/>
            <person name="Vineis J.H."/>
            <person name="Bowen J.L."/>
            <person name="Friedrich M."/>
            <person name="Jones J."/>
            <person name="Robertson H.M."/>
            <person name="Feyereisen R."/>
            <person name="Mechler-Hickson A."/>
            <person name="Mathers N."/>
            <person name="Lee C.E."/>
            <person name="Colbourne J.K."/>
            <person name="Biales A."/>
            <person name="Johnston J.S."/>
            <person name="Wellborn G.A."/>
            <person name="Rosendale A.J."/>
            <person name="Cridge A.G."/>
            <person name="Munoz-Torres M.C."/>
            <person name="Bain P.A."/>
            <person name="Manny A.R."/>
            <person name="Major K.M."/>
            <person name="Lambert F.N."/>
            <person name="Vulpe C.D."/>
            <person name="Tuck P."/>
            <person name="Blalock B.J."/>
            <person name="Lin Y.-Y."/>
            <person name="Smith M.E."/>
            <person name="Ochoa-Acuna H."/>
            <person name="Chen M.-J.M."/>
            <person name="Childers C.P."/>
            <person name="Qu J."/>
            <person name="Dugan S."/>
            <person name="Lee S.L."/>
            <person name="Chao H."/>
            <person name="Dinh H."/>
            <person name="Han Y."/>
            <person name="Doddapaneni H."/>
            <person name="Worley K.C."/>
            <person name="Muzny D.M."/>
            <person name="Gibbs R.A."/>
            <person name="Richards S."/>
        </authorList>
    </citation>
    <scope>NUCLEOTIDE SEQUENCE</scope>
    <source>
        <strain evidence="5">HAZT.00-mixed</strain>
        <tissue evidence="5">Whole organism</tissue>
    </source>
</reference>
<reference evidence="5" key="1">
    <citation type="submission" date="2014-08" db="EMBL/GenBank/DDBJ databases">
        <authorList>
            <person name="Murali S."/>
            <person name="Richards S."/>
            <person name="Bandaranaike D."/>
            <person name="Bellair M."/>
            <person name="Blankenburg K."/>
            <person name="Chao H."/>
            <person name="Dinh H."/>
            <person name="Doddapaneni H."/>
            <person name="Dugan-Rocha S."/>
            <person name="Elkadiri S."/>
            <person name="Gnanaolivu R."/>
            <person name="Hughes D."/>
            <person name="Lee S."/>
            <person name="Li M."/>
            <person name="Ming W."/>
            <person name="Munidasa M."/>
            <person name="Muniz J."/>
            <person name="Nguyen L."/>
            <person name="Osuji N."/>
            <person name="Pu L.-L."/>
            <person name="Puazo M."/>
            <person name="Skinner E."/>
            <person name="Qu C."/>
            <person name="Quiroz J."/>
            <person name="Raj R."/>
            <person name="Weissenberger G."/>
            <person name="Xin Y."/>
            <person name="Zou X."/>
            <person name="Han Y."/>
            <person name="Worley K."/>
            <person name="Muzny D."/>
            <person name="Gibbs R."/>
        </authorList>
    </citation>
    <scope>NUCLEOTIDE SEQUENCE</scope>
    <source>
        <strain evidence="5">HAZT.00-mixed</strain>
        <tissue evidence="5">Whole organism</tissue>
    </source>
</reference>
<evidence type="ECO:0000313" key="5">
    <source>
        <dbReference type="EMBL" id="KAA0202921.1"/>
    </source>
</evidence>
<dbReference type="InterPro" id="IPR006600">
    <property type="entry name" value="HTH_CenpB_DNA-bd_dom"/>
</dbReference>
<evidence type="ECO:0000256" key="2">
    <source>
        <dbReference type="ARBA" id="ARBA00023125"/>
    </source>
</evidence>
<dbReference type="InterPro" id="IPR050863">
    <property type="entry name" value="CenT-Element_Derived"/>
</dbReference>
<dbReference type="PANTHER" id="PTHR19303">
    <property type="entry name" value="TRANSPOSON"/>
    <property type="match status" value="1"/>
</dbReference>
<comment type="caution">
    <text evidence="5">The sequence shown here is derived from an EMBL/GenBank/DDBJ whole genome shotgun (WGS) entry which is preliminary data.</text>
</comment>
<dbReference type="InterPro" id="IPR009057">
    <property type="entry name" value="Homeodomain-like_sf"/>
</dbReference>
<dbReference type="AlphaFoldDB" id="A0A6A0HCH1"/>
<dbReference type="GO" id="GO:0005634">
    <property type="term" value="C:nucleus"/>
    <property type="evidence" value="ECO:0007669"/>
    <property type="project" value="UniProtKB-SubCell"/>
</dbReference>
<dbReference type="GO" id="GO:0003677">
    <property type="term" value="F:DNA binding"/>
    <property type="evidence" value="ECO:0007669"/>
    <property type="project" value="UniProtKB-KW"/>
</dbReference>
<evidence type="ECO:0000259" key="4">
    <source>
        <dbReference type="PROSITE" id="PS51253"/>
    </source>
</evidence>
<keyword evidence="2" id="KW-0238">DNA-binding</keyword>
<evidence type="ECO:0000256" key="3">
    <source>
        <dbReference type="SAM" id="MobiDB-lite"/>
    </source>
</evidence>
<feature type="compositionally biased region" description="Basic and acidic residues" evidence="3">
    <location>
        <begin position="92"/>
        <end position="102"/>
    </location>
</feature>
<dbReference type="Pfam" id="PF03184">
    <property type="entry name" value="DDE_1"/>
    <property type="match status" value="1"/>
</dbReference>
<dbReference type="Pfam" id="PF03221">
    <property type="entry name" value="HTH_Tnp_Tc5"/>
    <property type="match status" value="1"/>
</dbReference>
<feature type="domain" description="HTH CENPB-type" evidence="4">
    <location>
        <begin position="171"/>
        <end position="247"/>
    </location>
</feature>
<protein>
    <recommendedName>
        <fullName evidence="4">HTH CENPB-type domain-containing protein</fullName>
    </recommendedName>
</protein>
<evidence type="ECO:0000256" key="1">
    <source>
        <dbReference type="ARBA" id="ARBA00004123"/>
    </source>
</evidence>
<comment type="subcellular location">
    <subcellularLocation>
        <location evidence="1">Nucleus</location>
    </subcellularLocation>
</comment>
<dbReference type="InterPro" id="IPR036397">
    <property type="entry name" value="RNaseH_sf"/>
</dbReference>
<dbReference type="PROSITE" id="PS51253">
    <property type="entry name" value="HTH_CENPB"/>
    <property type="match status" value="1"/>
</dbReference>
<dbReference type="Gene3D" id="3.30.420.10">
    <property type="entry name" value="Ribonuclease H-like superfamily/Ribonuclease H"/>
    <property type="match status" value="1"/>
</dbReference>
<proteinExistence type="predicted"/>
<dbReference type="SUPFAM" id="SSF46689">
    <property type="entry name" value="Homeodomain-like"/>
    <property type="match status" value="1"/>
</dbReference>
<dbReference type="InterPro" id="IPR004875">
    <property type="entry name" value="DDE_SF_endonuclease_dom"/>
</dbReference>
<feature type="compositionally biased region" description="Acidic residues" evidence="3">
    <location>
        <begin position="1"/>
        <end position="10"/>
    </location>
</feature>
<name>A0A6A0HCH1_HYAAZ</name>
<sequence>MEQQPEEEQGESQTTVGAEENNYEDEEGAESEEGEEDVDEDDEDDDDDEEDGEEEEQEDEEDDDEDEEEETAEEQDGRKSTSVGDEETAEPSESRNLDDSREIPSPSASCSTEGDAGAKRRKLNYAEKNIEDAVNWLNQCGGTVSDAAKMFSIPRSTLRFRLKSTDPVGSRKSGAPPALSPEEEKLVVDWVLETARMGQPPSWKRLSLAVKEMLDRSGHTKVFTNNNIPSSGWLRAFKKRHPNLSPAKTDDVPVPDTFTKEDIKKWFVDLQTHLKEEGLDPKTFLQPANGNRIFNSVEVVVMLQGEDRLSKVLTQKGKRNVPKFCSTGRKMITVMTCISASGTYLRPFIVFEGRKIPLQQLQNQVDPTLFDVGFSKRGGIDHELFSVWVEGLISYLDNHNVQRPVLLLLDSHTCHINLNTCEMAKEAGLIMHLLPPHANHLMQPVDVGIFKTLKASYKDSVDHFMPTHGPAINKKHFPLVFINAWHSAAIKENAISGFKEAGLVPLNPEMIDTTKIPTRPRFSLKTFHERAPGRPLHTAKLTTTKPHPWLLVAAVNRCSQVHCHSTQSVRYRAHTGIMLPITAKLQLHMLAIIRRRGRHQFKSTLSAGISATNLRNTDLIRLRSGYNLLWRTRY</sequence>
<dbReference type="Proteomes" id="UP000711488">
    <property type="component" value="Unassembled WGS sequence"/>
</dbReference>
<organism evidence="5">
    <name type="scientific">Hyalella azteca</name>
    <name type="common">Amphipod</name>
    <dbReference type="NCBI Taxonomy" id="294128"/>
    <lineage>
        <taxon>Eukaryota</taxon>
        <taxon>Metazoa</taxon>
        <taxon>Ecdysozoa</taxon>
        <taxon>Arthropoda</taxon>
        <taxon>Crustacea</taxon>
        <taxon>Multicrustacea</taxon>
        <taxon>Malacostraca</taxon>
        <taxon>Eumalacostraca</taxon>
        <taxon>Peracarida</taxon>
        <taxon>Amphipoda</taxon>
        <taxon>Senticaudata</taxon>
        <taxon>Talitrida</taxon>
        <taxon>Talitroidea</taxon>
        <taxon>Hyalellidae</taxon>
        <taxon>Hyalella</taxon>
    </lineage>
</organism>
<gene>
    <name evidence="5" type="ORF">HAZT_HAZT010572</name>
</gene>
<dbReference type="EMBL" id="JQDR03002755">
    <property type="protein sequence ID" value="KAA0202921.1"/>
    <property type="molecule type" value="Genomic_DNA"/>
</dbReference>
<dbReference type="PANTHER" id="PTHR19303:SF74">
    <property type="entry name" value="POGO TRANSPOSABLE ELEMENT WITH KRAB DOMAIN"/>
    <property type="match status" value="1"/>
</dbReference>
<feature type="compositionally biased region" description="Acidic residues" evidence="3">
    <location>
        <begin position="21"/>
        <end position="74"/>
    </location>
</feature>
<feature type="region of interest" description="Disordered" evidence="3">
    <location>
        <begin position="1"/>
        <end position="118"/>
    </location>
</feature>
<accession>A0A6A0HCH1</accession>